<gene>
    <name evidence="2" type="ORF">NEE01_22160</name>
</gene>
<name>A0AA41ZKF2_9SPHN</name>
<keyword evidence="3" id="KW-1185">Reference proteome</keyword>
<proteinExistence type="predicted"/>
<feature type="signal peptide" evidence="1">
    <location>
        <begin position="1"/>
        <end position="28"/>
    </location>
</feature>
<evidence type="ECO:0000256" key="1">
    <source>
        <dbReference type="SAM" id="SignalP"/>
    </source>
</evidence>
<keyword evidence="1" id="KW-0732">Signal</keyword>
<comment type="caution">
    <text evidence="2">The sequence shown here is derived from an EMBL/GenBank/DDBJ whole genome shotgun (WGS) entry which is preliminary data.</text>
</comment>
<sequence>MATPRASDRRRSPALATWLALAAATTLAGCHRKPAVPPPPRLEIPVHLPETASTVVVPITAQLADLERALNRAVPQTLWSIDREEPRCVSAQRVKVFGERIKVTPDLACRIVGTVRRGPITLSGSGETLRINLPVNATISAEDVGGIIRRETATGAASVHGDVRLSVNPDWTPTARVSIRYDWTTPPGVTLFGKRITFVDKADQKLAGVIAGLERDLPKELRALDARGQAAAAWREGFTVLQLNEDNPPVWLRITPTEIGYAGYRVMGRELRLTAIAKALTQTFVGDRPADPAPTPLPNLVRQSKQPHLTFQIPVVADYAQLEPVLARALKKLAARGITIPRAGPVDAKFDDVTIYATTDNRLAVGITVEAKLRSGVIEKTRGRVWLTGVPDNKANSEEVEIHDLRIAADTDREAVNLLIDLFKTPEVVEAIRQSLTQDFARDYDKVIGSARKAIAAKRLGDFMLRVNMKQVTHGRVVPTGSGLFLAVQARGDASIAYQPRPRAASTLHTPGPAKAR</sequence>
<evidence type="ECO:0000313" key="3">
    <source>
        <dbReference type="Proteomes" id="UP001165565"/>
    </source>
</evidence>
<dbReference type="InterPro" id="IPR025515">
    <property type="entry name" value="DUF4403"/>
</dbReference>
<dbReference type="EMBL" id="JANFAV010000023">
    <property type="protein sequence ID" value="MCW6537493.1"/>
    <property type="molecule type" value="Genomic_DNA"/>
</dbReference>
<dbReference type="AlphaFoldDB" id="A0AA41ZKF2"/>
<reference evidence="2" key="1">
    <citation type="submission" date="2022-06" db="EMBL/GenBank/DDBJ databases">
        <title>Sphingomonas sp. nov. isolated from rhizosphere soil of tomato.</title>
        <authorList>
            <person name="Dong H."/>
            <person name="Gao R."/>
        </authorList>
    </citation>
    <scope>NUCLEOTIDE SEQUENCE</scope>
    <source>
        <strain evidence="2">MMSM24</strain>
    </source>
</reference>
<organism evidence="2 3">
    <name type="scientific">Sphingomonas lycopersici</name>
    <dbReference type="NCBI Taxonomy" id="2951807"/>
    <lineage>
        <taxon>Bacteria</taxon>
        <taxon>Pseudomonadati</taxon>
        <taxon>Pseudomonadota</taxon>
        <taxon>Alphaproteobacteria</taxon>
        <taxon>Sphingomonadales</taxon>
        <taxon>Sphingomonadaceae</taxon>
        <taxon>Sphingomonas</taxon>
    </lineage>
</organism>
<dbReference type="Proteomes" id="UP001165565">
    <property type="component" value="Unassembled WGS sequence"/>
</dbReference>
<feature type="chain" id="PRO_5041225967" evidence="1">
    <location>
        <begin position="29"/>
        <end position="517"/>
    </location>
</feature>
<accession>A0AA41ZKF2</accession>
<dbReference type="PROSITE" id="PS51257">
    <property type="entry name" value="PROKAR_LIPOPROTEIN"/>
    <property type="match status" value="1"/>
</dbReference>
<dbReference type="Pfam" id="PF14356">
    <property type="entry name" value="DUF4403"/>
    <property type="match status" value="1"/>
</dbReference>
<protein>
    <submittedName>
        <fullName evidence="2">DUF4403 family protein</fullName>
    </submittedName>
</protein>
<evidence type="ECO:0000313" key="2">
    <source>
        <dbReference type="EMBL" id="MCW6537493.1"/>
    </source>
</evidence>
<dbReference type="RefSeq" id="WP_265271564.1">
    <property type="nucleotide sequence ID" value="NZ_JANFAV010000023.1"/>
</dbReference>